<keyword evidence="5" id="KW-1185">Reference proteome</keyword>
<gene>
    <name evidence="4" type="ORF">HF526_09540</name>
</gene>
<name>A0ABX1S7L4_9PSEU</name>
<evidence type="ECO:0000256" key="2">
    <source>
        <dbReference type="ARBA" id="ARBA00023033"/>
    </source>
</evidence>
<evidence type="ECO:0000313" key="4">
    <source>
        <dbReference type="EMBL" id="NMH97553.1"/>
    </source>
</evidence>
<evidence type="ECO:0000313" key="5">
    <source>
        <dbReference type="Proteomes" id="UP000820669"/>
    </source>
</evidence>
<accession>A0ABX1S7L4</accession>
<dbReference type="SUPFAM" id="SSF51679">
    <property type="entry name" value="Bacterial luciferase-like"/>
    <property type="match status" value="1"/>
</dbReference>
<dbReference type="EMBL" id="JAAXLA010000013">
    <property type="protein sequence ID" value="NMH97553.1"/>
    <property type="molecule type" value="Genomic_DNA"/>
</dbReference>
<sequence length="426" mass="47866">MTDVILQVYPSLGAEDEMAARRPIGRDNDAYQRMLASLIELCQAADELGYWGITHVEHHMHSEGMEISPAPLLLNVHLARYTKRLRHGQLGLVLPAHDPIRLAEEIAIADHMLQGRLFVGMARGYQARWQNILCQRFGVTSTASDASAADQRNRQLFTENFTIMKAAWTQDLLTYDGPTYQVPYPREGIPNWPPSDTITRPYGQPGEVDENGTVRGVSVVPRPYTSPHPQLFQAFGASPGTLRWCGEEDVTPTILMGSMDKLRQLMEIYVAGAESRGRHPRFGEGIGVCRTFYVFPNGTPDDEVRARIRRSVELYEEPVWRGWYEQFGFMEASRYDDEEGPVPKPGEHLADRLINSGLLIGGTVDDVKRQLDGFLTALPIDYFVWLYHWGMIPRDEALPMLELFATEVMPEFGMSSAPAPATGVMA</sequence>
<dbReference type="RefSeq" id="WP_169381003.1">
    <property type="nucleotide sequence ID" value="NZ_JAAXLA010000013.1"/>
</dbReference>
<evidence type="ECO:0000256" key="1">
    <source>
        <dbReference type="ARBA" id="ARBA00023002"/>
    </source>
</evidence>
<dbReference type="InterPro" id="IPR050766">
    <property type="entry name" value="Bact_Lucif_Oxidored"/>
</dbReference>
<dbReference type="InterPro" id="IPR036661">
    <property type="entry name" value="Luciferase-like_sf"/>
</dbReference>
<comment type="caution">
    <text evidence="4">The sequence shown here is derived from an EMBL/GenBank/DDBJ whole genome shotgun (WGS) entry which is preliminary data.</text>
</comment>
<organism evidence="4 5">
    <name type="scientific">Pseudonocardia acidicola</name>
    <dbReference type="NCBI Taxonomy" id="2724939"/>
    <lineage>
        <taxon>Bacteria</taxon>
        <taxon>Bacillati</taxon>
        <taxon>Actinomycetota</taxon>
        <taxon>Actinomycetes</taxon>
        <taxon>Pseudonocardiales</taxon>
        <taxon>Pseudonocardiaceae</taxon>
        <taxon>Pseudonocardia</taxon>
    </lineage>
</organism>
<dbReference type="InterPro" id="IPR011251">
    <property type="entry name" value="Luciferase-like_dom"/>
</dbReference>
<protein>
    <submittedName>
        <fullName evidence="4">LLM class flavin-dependent oxidoreductase</fullName>
    </submittedName>
</protein>
<evidence type="ECO:0000259" key="3">
    <source>
        <dbReference type="Pfam" id="PF00296"/>
    </source>
</evidence>
<dbReference type="Gene3D" id="3.20.20.30">
    <property type="entry name" value="Luciferase-like domain"/>
    <property type="match status" value="1"/>
</dbReference>
<dbReference type="Proteomes" id="UP000820669">
    <property type="component" value="Unassembled WGS sequence"/>
</dbReference>
<dbReference type="Pfam" id="PF00296">
    <property type="entry name" value="Bac_luciferase"/>
    <property type="match status" value="1"/>
</dbReference>
<dbReference type="PANTHER" id="PTHR30137:SF8">
    <property type="entry name" value="BLR5498 PROTEIN"/>
    <property type="match status" value="1"/>
</dbReference>
<dbReference type="PANTHER" id="PTHR30137">
    <property type="entry name" value="LUCIFERASE-LIKE MONOOXYGENASE"/>
    <property type="match status" value="1"/>
</dbReference>
<keyword evidence="2" id="KW-0503">Monooxygenase</keyword>
<reference evidence="4 5" key="1">
    <citation type="submission" date="2020-04" db="EMBL/GenBank/DDBJ databases">
        <authorList>
            <person name="Klaysubun C."/>
            <person name="Duangmal K."/>
            <person name="Lipun K."/>
        </authorList>
    </citation>
    <scope>NUCLEOTIDE SEQUENCE [LARGE SCALE GENOMIC DNA]</scope>
    <source>
        <strain evidence="4 5">K10HN5</strain>
    </source>
</reference>
<feature type="domain" description="Luciferase-like" evidence="3">
    <location>
        <begin position="29"/>
        <end position="373"/>
    </location>
</feature>
<proteinExistence type="predicted"/>
<keyword evidence="1" id="KW-0560">Oxidoreductase</keyword>